<dbReference type="SMART" id="SM00857">
    <property type="entry name" value="Resolvase"/>
    <property type="match status" value="1"/>
</dbReference>
<dbReference type="SUPFAM" id="SSF53041">
    <property type="entry name" value="Resolvase-like"/>
    <property type="match status" value="1"/>
</dbReference>
<dbReference type="PANTHER" id="PTHR30461:SF2">
    <property type="entry name" value="SERINE RECOMBINASE PINE-RELATED"/>
    <property type="match status" value="1"/>
</dbReference>
<feature type="domain" description="Resolvase/invertase-type recombinase catalytic" evidence="3">
    <location>
        <begin position="23"/>
        <end position="169"/>
    </location>
</feature>
<dbReference type="GeneID" id="77954837"/>
<dbReference type="InterPro" id="IPR011109">
    <property type="entry name" value="DNA_bind_recombinase_dom"/>
</dbReference>
<dbReference type="InterPro" id="IPR036162">
    <property type="entry name" value="Resolvase-like_N_sf"/>
</dbReference>
<reference evidence="6" key="1">
    <citation type="submission" date="2020-08" db="EMBL/GenBank/DDBJ databases">
        <authorList>
            <person name="Hillin M.J."/>
            <person name="Beth T.W."/>
            <person name="Collman T.N."/>
            <person name="Davis R.E."/>
            <person name="Dobesh B.I."/>
            <person name="Johnson A.L."/>
            <person name="Lewis B.M."/>
            <person name="Suarez T.R."/>
            <person name="Villa E.C."/>
            <person name="Walker J.R."/>
            <person name="Labonte J.M."/>
            <person name="Butela K.A."/>
            <person name="Garlena R.A."/>
            <person name="Russell D.A."/>
            <person name="Pope W.H."/>
            <person name="Jacobs-Sera D."/>
            <person name="Hatfull G.F."/>
        </authorList>
    </citation>
    <scope>NUCLEOTIDE SEQUENCE [LARGE SCALE GENOMIC DNA]</scope>
</reference>
<dbReference type="GO" id="GO:0003677">
    <property type="term" value="F:DNA binding"/>
    <property type="evidence" value="ECO:0007669"/>
    <property type="project" value="UniProtKB-KW"/>
</dbReference>
<dbReference type="EMBL" id="MT897906">
    <property type="protein sequence ID" value="QNO12711.1"/>
    <property type="molecule type" value="Genomic_DNA"/>
</dbReference>
<dbReference type="PANTHER" id="PTHR30461">
    <property type="entry name" value="DNA-INVERTASE FROM LAMBDOID PROPHAGE"/>
    <property type="match status" value="1"/>
</dbReference>
<evidence type="ECO:0000313" key="5">
    <source>
        <dbReference type="EMBL" id="QNO12711.1"/>
    </source>
</evidence>
<proteinExistence type="predicted"/>
<name>A0A7G9W248_9CAUD</name>
<evidence type="ECO:0000256" key="2">
    <source>
        <dbReference type="ARBA" id="ARBA00023172"/>
    </source>
</evidence>
<dbReference type="InterPro" id="IPR006119">
    <property type="entry name" value="Resolv_N"/>
</dbReference>
<dbReference type="Pfam" id="PF13408">
    <property type="entry name" value="Zn_ribbon_recom"/>
    <property type="match status" value="1"/>
</dbReference>
<dbReference type="Proteomes" id="UP000516204">
    <property type="component" value="Segment"/>
</dbReference>
<dbReference type="Gene3D" id="3.90.1750.20">
    <property type="entry name" value="Putative Large Serine Recombinase, Chain B, Domain 2"/>
    <property type="match status" value="1"/>
</dbReference>
<protein>
    <submittedName>
        <fullName evidence="5">Serine integrase</fullName>
    </submittedName>
</protein>
<gene>
    <name evidence="5" type="primary">52</name>
    <name evidence="5" type="ORF">SEA_TWEETY19_52</name>
</gene>
<dbReference type="InterPro" id="IPR025827">
    <property type="entry name" value="Zn_ribbon_recom_dom"/>
</dbReference>
<dbReference type="InterPro" id="IPR038109">
    <property type="entry name" value="DNA_bind_recomb_sf"/>
</dbReference>
<dbReference type="GO" id="GO:0000150">
    <property type="term" value="F:DNA strand exchange activity"/>
    <property type="evidence" value="ECO:0007669"/>
    <property type="project" value="InterPro"/>
</dbReference>
<evidence type="ECO:0000256" key="1">
    <source>
        <dbReference type="ARBA" id="ARBA00023125"/>
    </source>
</evidence>
<organism evidence="5 6">
    <name type="scientific">Arthrobacter phage Tweety19</name>
    <dbReference type="NCBI Taxonomy" id="2768133"/>
    <lineage>
        <taxon>Viruses</taxon>
        <taxon>Duplodnaviria</taxon>
        <taxon>Heunggongvirae</taxon>
        <taxon>Uroviricota</taxon>
        <taxon>Caudoviricetes</taxon>
        <taxon>Casidaviridae</taxon>
        <taxon>Galvastonvirus</taxon>
        <taxon>Galvastonvirus tweety19</taxon>
    </lineage>
</organism>
<keyword evidence="6" id="KW-1185">Reference proteome</keyword>
<feature type="domain" description="Recombinase" evidence="4">
    <location>
        <begin position="177"/>
        <end position="311"/>
    </location>
</feature>
<accession>A0A7G9W248</accession>
<evidence type="ECO:0000259" key="4">
    <source>
        <dbReference type="PROSITE" id="PS51737"/>
    </source>
</evidence>
<keyword evidence="1" id="KW-0238">DNA-binding</keyword>
<sequence>MSIGELRRSGLDLLRYPRHMTNRAVFYLRLSSTDDASTSISRQEDDLRQHAEREGWEVVRVLTDDGISGRKARANAAEALRMLREGEADVLAVWKFDRWSRQGLGAVADLVATLDAVPRASFVALRDGLNSGQPAWRIIASVLAEVARMEADNTATRVKSSIAALKKASRYSGGVVPFGYRTAPAPDGPGRILEPNPDEAAVVREIADRILAGESLARLALELTARGIPTSRSDAREARNAGKPYEDLDPGRWKATTIRTVWTGDHLLGRVTHKGSPLTDPDGVPVRVWEPILDLPTLTRLRARLTAPGKPRRVKAARLLSGVVYCAHCGSKCYVRTSGGYPIYGCSAVALGRECSQPRITAAGLEEYVTERFLSVVGDAPEVEEVELVADSGTAEALAEIEGALQEASAALLADDADPAAIVARIGALKARRAELRALPAELTREIRPTGRTLREAWHATDDVDARRALLLEGLDHVAVSMRRKHGKLFEPERVDIKWYS</sequence>
<dbReference type="Gene3D" id="3.40.50.1390">
    <property type="entry name" value="Resolvase, N-terminal catalytic domain"/>
    <property type="match status" value="1"/>
</dbReference>
<dbReference type="KEGG" id="vg:77954837"/>
<dbReference type="CDD" id="cd00338">
    <property type="entry name" value="Ser_Recombinase"/>
    <property type="match status" value="1"/>
</dbReference>
<dbReference type="PROSITE" id="PS51737">
    <property type="entry name" value="RECOMBINASE_DNA_BIND"/>
    <property type="match status" value="1"/>
</dbReference>
<dbReference type="Pfam" id="PF00239">
    <property type="entry name" value="Resolvase"/>
    <property type="match status" value="1"/>
</dbReference>
<dbReference type="Pfam" id="PF07508">
    <property type="entry name" value="Recombinase"/>
    <property type="match status" value="1"/>
</dbReference>
<keyword evidence="2" id="KW-0233">DNA recombination</keyword>
<dbReference type="RefSeq" id="YP_010678442.1">
    <property type="nucleotide sequence ID" value="NC_071035.1"/>
</dbReference>
<dbReference type="PROSITE" id="PS51736">
    <property type="entry name" value="RECOMBINASES_3"/>
    <property type="match status" value="1"/>
</dbReference>
<evidence type="ECO:0000259" key="3">
    <source>
        <dbReference type="PROSITE" id="PS51736"/>
    </source>
</evidence>
<evidence type="ECO:0000313" key="6">
    <source>
        <dbReference type="Proteomes" id="UP000516204"/>
    </source>
</evidence>
<dbReference type="InterPro" id="IPR050639">
    <property type="entry name" value="SSR_resolvase"/>
</dbReference>